<protein>
    <submittedName>
        <fullName evidence="3">Biotin--[acetyl-CoA-carboxylase] ligase</fullName>
        <ecNumber evidence="3">6.3.4.15</ecNumber>
    </submittedName>
</protein>
<accession>A0ABU5MSH6</accession>
<dbReference type="Gene3D" id="3.30.930.10">
    <property type="entry name" value="Bira Bifunctional Protein, Domain 2"/>
    <property type="match status" value="1"/>
</dbReference>
<dbReference type="SUPFAM" id="SSF55681">
    <property type="entry name" value="Class II aaRS and biotin synthetases"/>
    <property type="match status" value="1"/>
</dbReference>
<dbReference type="PANTHER" id="PTHR12835">
    <property type="entry name" value="BIOTIN PROTEIN LIGASE"/>
    <property type="match status" value="1"/>
</dbReference>
<name>A0ABU5MSH6_9BACT</name>
<gene>
    <name evidence="3" type="ORF">P9H32_00820</name>
</gene>
<dbReference type="EC" id="6.3.4.15" evidence="3"/>
<dbReference type="PROSITE" id="PS51733">
    <property type="entry name" value="BPL_LPL_CATALYTIC"/>
    <property type="match status" value="1"/>
</dbReference>
<dbReference type="PANTHER" id="PTHR12835:SF5">
    <property type="entry name" value="BIOTIN--PROTEIN LIGASE"/>
    <property type="match status" value="1"/>
</dbReference>
<sequence>MSYRIEWFDRLPSTNAYMKECFYQNSPPENGTVFATRDQTAGRGRSQRRWTSGPDTNLCFSLFVETDCPLIEVASSTMAAALGIADYLNGRNIAAAPKWPNDVLVGTRKICGILSERVDVPASRGIIVGIGLNVNMSSEEAAAIDRPATSMLIESGRAGNLSRTLEELIPFLKHWIEQWNAGGFSSLRNSWTEKAGPIGKPLKVHDGAFYKEGTLAGFGNHGELLLQTSQGLETIWSGDVS</sequence>
<organism evidence="3 4">
    <name type="scientific">Pontiella agarivorans</name>
    <dbReference type="NCBI Taxonomy" id="3038953"/>
    <lineage>
        <taxon>Bacteria</taxon>
        <taxon>Pseudomonadati</taxon>
        <taxon>Kiritimatiellota</taxon>
        <taxon>Kiritimatiellia</taxon>
        <taxon>Kiritimatiellales</taxon>
        <taxon>Pontiellaceae</taxon>
        <taxon>Pontiella</taxon>
    </lineage>
</organism>
<evidence type="ECO:0000313" key="4">
    <source>
        <dbReference type="Proteomes" id="UP001290861"/>
    </source>
</evidence>
<dbReference type="Proteomes" id="UP001290861">
    <property type="component" value="Unassembled WGS sequence"/>
</dbReference>
<dbReference type="InterPro" id="IPR045864">
    <property type="entry name" value="aa-tRNA-synth_II/BPL/LPL"/>
</dbReference>
<proteinExistence type="predicted"/>
<evidence type="ECO:0000313" key="3">
    <source>
        <dbReference type="EMBL" id="MDZ8117154.1"/>
    </source>
</evidence>
<dbReference type="CDD" id="cd16442">
    <property type="entry name" value="BPL"/>
    <property type="match status" value="1"/>
</dbReference>
<feature type="domain" description="BPL/LPL catalytic" evidence="2">
    <location>
        <begin position="1"/>
        <end position="180"/>
    </location>
</feature>
<dbReference type="InterPro" id="IPR004143">
    <property type="entry name" value="BPL_LPL_catalytic"/>
</dbReference>
<dbReference type="InterPro" id="IPR008988">
    <property type="entry name" value="Transcriptional_repressor_C"/>
</dbReference>
<evidence type="ECO:0000259" key="2">
    <source>
        <dbReference type="PROSITE" id="PS51733"/>
    </source>
</evidence>
<dbReference type="SUPFAM" id="SSF50037">
    <property type="entry name" value="C-terminal domain of transcriptional repressors"/>
    <property type="match status" value="1"/>
</dbReference>
<dbReference type="NCBIfam" id="TIGR00121">
    <property type="entry name" value="birA_ligase"/>
    <property type="match status" value="1"/>
</dbReference>
<dbReference type="EMBL" id="JARVCO010000002">
    <property type="protein sequence ID" value="MDZ8117154.1"/>
    <property type="molecule type" value="Genomic_DNA"/>
</dbReference>
<reference evidence="3 4" key="1">
    <citation type="journal article" date="2024" name="Appl. Environ. Microbiol.">
        <title>Pontiella agarivorans sp. nov., a novel marine anaerobic bacterium capable of degrading macroalgal polysaccharides and fixing nitrogen.</title>
        <authorList>
            <person name="Liu N."/>
            <person name="Kivenson V."/>
            <person name="Peng X."/>
            <person name="Cui Z."/>
            <person name="Lankiewicz T.S."/>
            <person name="Gosselin K.M."/>
            <person name="English C.J."/>
            <person name="Blair E.M."/>
            <person name="O'Malley M.A."/>
            <person name="Valentine D.L."/>
        </authorList>
    </citation>
    <scope>NUCLEOTIDE SEQUENCE [LARGE SCALE GENOMIC DNA]</scope>
    <source>
        <strain evidence="3 4">NLcol2</strain>
    </source>
</reference>
<dbReference type="RefSeq" id="WP_322606959.1">
    <property type="nucleotide sequence ID" value="NZ_JARVCO010000002.1"/>
</dbReference>
<keyword evidence="1 3" id="KW-0436">Ligase</keyword>
<dbReference type="InterPro" id="IPR004408">
    <property type="entry name" value="Biotin_CoA_COase_ligase"/>
</dbReference>
<dbReference type="GO" id="GO:0004077">
    <property type="term" value="F:biotin--[biotin carboxyl-carrier protein] ligase activity"/>
    <property type="evidence" value="ECO:0007669"/>
    <property type="project" value="UniProtKB-EC"/>
</dbReference>
<evidence type="ECO:0000256" key="1">
    <source>
        <dbReference type="ARBA" id="ARBA00022598"/>
    </source>
</evidence>
<dbReference type="Pfam" id="PF03099">
    <property type="entry name" value="BPL_LplA_LipB"/>
    <property type="match status" value="1"/>
</dbReference>
<keyword evidence="4" id="KW-1185">Reference proteome</keyword>
<comment type="caution">
    <text evidence="3">The sequence shown here is derived from an EMBL/GenBank/DDBJ whole genome shotgun (WGS) entry which is preliminary data.</text>
</comment>